<gene>
    <name evidence="6" type="ORF">CANVERA_P2611</name>
</gene>
<dbReference type="InterPro" id="IPR036935">
    <property type="entry name" value="Ribosomal_bL9_N_sf"/>
</dbReference>
<dbReference type="GO" id="GO:0006412">
    <property type="term" value="P:translation"/>
    <property type="evidence" value="ECO:0007669"/>
    <property type="project" value="InterPro"/>
</dbReference>
<dbReference type="Pfam" id="PF01281">
    <property type="entry name" value="Ribosomal_L9_N"/>
    <property type="match status" value="1"/>
</dbReference>
<dbReference type="AlphaFoldDB" id="A0A9W4TTM5"/>
<dbReference type="GO" id="GO:1990904">
    <property type="term" value="C:ribonucleoprotein complex"/>
    <property type="evidence" value="ECO:0007669"/>
    <property type="project" value="UniProtKB-KW"/>
</dbReference>
<comment type="caution">
    <text evidence="6">The sequence shown here is derived from an EMBL/GenBank/DDBJ whole genome shotgun (WGS) entry which is preliminary data.</text>
</comment>
<dbReference type="SUPFAM" id="SSF55658">
    <property type="entry name" value="L9 N-domain-like"/>
    <property type="match status" value="1"/>
</dbReference>
<dbReference type="Proteomes" id="UP001152885">
    <property type="component" value="Unassembled WGS sequence"/>
</dbReference>
<keyword evidence="7" id="KW-1185">Reference proteome</keyword>
<dbReference type="OrthoDB" id="5555409at2759"/>
<evidence type="ECO:0000256" key="2">
    <source>
        <dbReference type="ARBA" id="ARBA00022980"/>
    </source>
</evidence>
<evidence type="ECO:0000256" key="1">
    <source>
        <dbReference type="ARBA" id="ARBA00010605"/>
    </source>
</evidence>
<organism evidence="6 7">
    <name type="scientific">Candida verbasci</name>
    <dbReference type="NCBI Taxonomy" id="1227364"/>
    <lineage>
        <taxon>Eukaryota</taxon>
        <taxon>Fungi</taxon>
        <taxon>Dikarya</taxon>
        <taxon>Ascomycota</taxon>
        <taxon>Saccharomycotina</taxon>
        <taxon>Pichiomycetes</taxon>
        <taxon>Debaryomycetaceae</taxon>
        <taxon>Candida/Lodderomyces clade</taxon>
        <taxon>Candida</taxon>
    </lineage>
</organism>
<evidence type="ECO:0000313" key="7">
    <source>
        <dbReference type="Proteomes" id="UP001152885"/>
    </source>
</evidence>
<evidence type="ECO:0000256" key="4">
    <source>
        <dbReference type="SAM" id="Coils"/>
    </source>
</evidence>
<feature type="coiled-coil region" evidence="4">
    <location>
        <begin position="81"/>
        <end position="114"/>
    </location>
</feature>
<protein>
    <recommendedName>
        <fullName evidence="5">Ribosomal protein L9 domain-containing protein</fullName>
    </recommendedName>
</protein>
<dbReference type="InterPro" id="IPR020070">
    <property type="entry name" value="Ribosomal_bL9_N"/>
</dbReference>
<keyword evidence="4" id="KW-0175">Coiled coil</keyword>
<dbReference type="EMBL" id="CANTUO010000002">
    <property type="protein sequence ID" value="CAI5758098.1"/>
    <property type="molecule type" value="Genomic_DNA"/>
</dbReference>
<comment type="similarity">
    <text evidence="1">Belongs to the bacterial ribosomal protein bL9 family.</text>
</comment>
<evidence type="ECO:0000259" key="5">
    <source>
        <dbReference type="Pfam" id="PF01281"/>
    </source>
</evidence>
<keyword evidence="2" id="KW-0689">Ribosomal protein</keyword>
<evidence type="ECO:0000256" key="3">
    <source>
        <dbReference type="ARBA" id="ARBA00023274"/>
    </source>
</evidence>
<dbReference type="GO" id="GO:0005840">
    <property type="term" value="C:ribosome"/>
    <property type="evidence" value="ECO:0007669"/>
    <property type="project" value="UniProtKB-KW"/>
</dbReference>
<proteinExistence type="inferred from homology"/>
<dbReference type="Gene3D" id="3.40.5.10">
    <property type="entry name" value="Ribosomal protein L9, N-terminal domain"/>
    <property type="match status" value="1"/>
</dbReference>
<dbReference type="PANTHER" id="PTHR21368">
    <property type="entry name" value="50S RIBOSOMAL PROTEIN L9"/>
    <property type="match status" value="1"/>
</dbReference>
<dbReference type="GO" id="GO:0003735">
    <property type="term" value="F:structural constituent of ribosome"/>
    <property type="evidence" value="ECO:0007669"/>
    <property type="project" value="InterPro"/>
</dbReference>
<reference evidence="6" key="1">
    <citation type="submission" date="2022-12" db="EMBL/GenBank/DDBJ databases">
        <authorList>
            <person name="Brejova B."/>
        </authorList>
    </citation>
    <scope>NUCLEOTIDE SEQUENCE</scope>
</reference>
<sequence length="257" mass="30129">MFGISIKQRINNGVLMSIRTHKRKSINALTRVQLLQDVDGVGYKGEIIKVKPGFMRNYLHIDNKACYINEKNGPRIPVVDRDEIREKKRKEAELLKQEQQEEIIDEDIEKIKENKDTLTLGELSDLFSNMSKNKKNKINMEKTFEIKQNLIKENEEELQLSGDYEEAEILKQNLQSNKEIKIPKIITITTDTLPINKTTLFESINKHQDNLVESLESFKISYIDTPNEHLEIIEDKGRYQIKFQHENEERTTTIEIE</sequence>
<dbReference type="InterPro" id="IPR009027">
    <property type="entry name" value="Ribosomal_bL9/RNase_H1_N"/>
</dbReference>
<name>A0A9W4TTM5_9ASCO</name>
<evidence type="ECO:0000313" key="6">
    <source>
        <dbReference type="EMBL" id="CAI5758098.1"/>
    </source>
</evidence>
<dbReference type="InterPro" id="IPR000244">
    <property type="entry name" value="Ribosomal_bL9"/>
</dbReference>
<feature type="domain" description="Ribosomal protein L9" evidence="5">
    <location>
        <begin position="31"/>
        <end position="72"/>
    </location>
</feature>
<keyword evidence="3" id="KW-0687">Ribonucleoprotein</keyword>
<accession>A0A9W4TTM5</accession>